<dbReference type="Proteomes" id="UP000295341">
    <property type="component" value="Unassembled WGS sequence"/>
</dbReference>
<evidence type="ECO:0000313" key="3">
    <source>
        <dbReference type="Proteomes" id="UP000295341"/>
    </source>
</evidence>
<dbReference type="RefSeq" id="WP_133882691.1">
    <property type="nucleotide sequence ID" value="NZ_MWIN01000019.1"/>
</dbReference>
<feature type="transmembrane region" description="Helical" evidence="1">
    <location>
        <begin position="101"/>
        <end position="121"/>
    </location>
</feature>
<keyword evidence="3" id="KW-1185">Reference proteome</keyword>
<keyword evidence="1" id="KW-1133">Transmembrane helix</keyword>
<evidence type="ECO:0000313" key="2">
    <source>
        <dbReference type="EMBL" id="TDU26489.1"/>
    </source>
</evidence>
<accession>A0A4S3K312</accession>
<keyword evidence="1" id="KW-0472">Membrane</keyword>
<dbReference type="EMBL" id="SOBT01000010">
    <property type="protein sequence ID" value="TDU26489.1"/>
    <property type="molecule type" value="Genomic_DNA"/>
</dbReference>
<sequence>MKDETREKYLKVALMVFGLFLLVGLYPLMNWLWPDGWAWEPRQTEYEQMIQGIYATMGIFLIIASRKPREHRSLIQFTIWSSVVHAGIMAAQATHDHHEHANLIGDVPALFAMAAVLWFLLPKGGTAAAMPDGVRRAT</sequence>
<comment type="caution">
    <text evidence="2">The sequence shown here is derived from an EMBL/GenBank/DDBJ whole genome shotgun (WGS) entry which is preliminary data.</text>
</comment>
<keyword evidence="1" id="KW-0812">Transmembrane</keyword>
<name>A0A4S3K312_9GAMM</name>
<proteinExistence type="predicted"/>
<dbReference type="InterPro" id="IPR046572">
    <property type="entry name" value="DUF6632"/>
</dbReference>
<dbReference type="OrthoDB" id="118744at2"/>
<dbReference type="Pfam" id="PF20337">
    <property type="entry name" value="DUF6632"/>
    <property type="match status" value="1"/>
</dbReference>
<dbReference type="AlphaFoldDB" id="A0A4S3K312"/>
<protein>
    <submittedName>
        <fullName evidence="2">Uncharacterized protein</fullName>
    </submittedName>
</protein>
<feature type="transmembrane region" description="Helical" evidence="1">
    <location>
        <begin position="49"/>
        <end position="65"/>
    </location>
</feature>
<feature type="transmembrane region" description="Helical" evidence="1">
    <location>
        <begin position="77"/>
        <end position="95"/>
    </location>
</feature>
<feature type="transmembrane region" description="Helical" evidence="1">
    <location>
        <begin position="12"/>
        <end position="29"/>
    </location>
</feature>
<reference evidence="2 3" key="1">
    <citation type="submission" date="2019-03" db="EMBL/GenBank/DDBJ databases">
        <title>Genomic Encyclopedia of Type Strains, Phase IV (KMG-IV): sequencing the most valuable type-strain genomes for metagenomic binning, comparative biology and taxonomic classification.</title>
        <authorList>
            <person name="Goeker M."/>
        </authorList>
    </citation>
    <scope>NUCLEOTIDE SEQUENCE [LARGE SCALE GENOMIC DNA]</scope>
    <source>
        <strain evidence="2 3">DSM 26377</strain>
    </source>
</reference>
<gene>
    <name evidence="2" type="ORF">DFR24_3515</name>
</gene>
<evidence type="ECO:0000256" key="1">
    <source>
        <dbReference type="SAM" id="Phobius"/>
    </source>
</evidence>
<organism evidence="2 3">
    <name type="scientific">Panacagrimonas perspica</name>
    <dbReference type="NCBI Taxonomy" id="381431"/>
    <lineage>
        <taxon>Bacteria</taxon>
        <taxon>Pseudomonadati</taxon>
        <taxon>Pseudomonadota</taxon>
        <taxon>Gammaproteobacteria</taxon>
        <taxon>Nevskiales</taxon>
        <taxon>Nevskiaceae</taxon>
        <taxon>Panacagrimonas</taxon>
    </lineage>
</organism>